<accession>A0ABR2A7S9</accession>
<gene>
    <name evidence="2" type="ORF">V6N11_013216</name>
</gene>
<dbReference type="Proteomes" id="UP001396334">
    <property type="component" value="Unassembled WGS sequence"/>
</dbReference>
<evidence type="ECO:0000256" key="1">
    <source>
        <dbReference type="SAM" id="MobiDB-lite"/>
    </source>
</evidence>
<keyword evidence="3" id="KW-1185">Reference proteome</keyword>
<evidence type="ECO:0000313" key="3">
    <source>
        <dbReference type="Proteomes" id="UP001396334"/>
    </source>
</evidence>
<proteinExistence type="predicted"/>
<sequence>MAAPCNHLLHKLGATVPCVLHTSRLYLLSRSVFGYSETFLANLLWQLGHWCCSSYACCSCKEFVVRIPSLFLYCLFGIPFLLPTSPSFSCLTGCVSGYGLFCEKQKPLENRKMLLQADLKVNNGSSTGAGYWGNFRTVPSGPDPLHHNGGSPKKPKTDP</sequence>
<dbReference type="EMBL" id="JBBPBN010000327">
    <property type="protein sequence ID" value="KAK8489055.1"/>
    <property type="molecule type" value="Genomic_DNA"/>
</dbReference>
<feature type="region of interest" description="Disordered" evidence="1">
    <location>
        <begin position="140"/>
        <end position="159"/>
    </location>
</feature>
<comment type="caution">
    <text evidence="2">The sequence shown here is derived from an EMBL/GenBank/DDBJ whole genome shotgun (WGS) entry which is preliminary data.</text>
</comment>
<name>A0ABR2A7S9_9ROSI</name>
<protein>
    <submittedName>
        <fullName evidence="2">Uncharacterized protein</fullName>
    </submittedName>
</protein>
<organism evidence="2 3">
    <name type="scientific">Hibiscus sabdariffa</name>
    <name type="common">roselle</name>
    <dbReference type="NCBI Taxonomy" id="183260"/>
    <lineage>
        <taxon>Eukaryota</taxon>
        <taxon>Viridiplantae</taxon>
        <taxon>Streptophyta</taxon>
        <taxon>Embryophyta</taxon>
        <taxon>Tracheophyta</taxon>
        <taxon>Spermatophyta</taxon>
        <taxon>Magnoliopsida</taxon>
        <taxon>eudicotyledons</taxon>
        <taxon>Gunneridae</taxon>
        <taxon>Pentapetalae</taxon>
        <taxon>rosids</taxon>
        <taxon>malvids</taxon>
        <taxon>Malvales</taxon>
        <taxon>Malvaceae</taxon>
        <taxon>Malvoideae</taxon>
        <taxon>Hibiscus</taxon>
    </lineage>
</organism>
<evidence type="ECO:0000313" key="2">
    <source>
        <dbReference type="EMBL" id="KAK8489055.1"/>
    </source>
</evidence>
<reference evidence="2 3" key="1">
    <citation type="journal article" date="2024" name="G3 (Bethesda)">
        <title>Genome assembly of Hibiscus sabdariffa L. provides insights into metabolisms of medicinal natural products.</title>
        <authorList>
            <person name="Kim T."/>
        </authorList>
    </citation>
    <scope>NUCLEOTIDE SEQUENCE [LARGE SCALE GENOMIC DNA]</scope>
    <source>
        <strain evidence="2">TK-2024</strain>
        <tissue evidence="2">Old leaves</tissue>
    </source>
</reference>